<dbReference type="SUPFAM" id="SSF68912">
    <property type="entry name" value="Rho N-terminal domain-like"/>
    <property type="match status" value="1"/>
</dbReference>
<comment type="caution">
    <text evidence="3">The sequence shown here is derived from an EMBL/GenBank/DDBJ whole genome shotgun (WGS) entry which is preliminary data.</text>
</comment>
<dbReference type="Gene3D" id="1.10.720.10">
    <property type="match status" value="1"/>
</dbReference>
<name>A0AAV8T5S9_9ROSI</name>
<feature type="region of interest" description="Disordered" evidence="1">
    <location>
        <begin position="49"/>
        <end position="93"/>
    </location>
</feature>
<evidence type="ECO:0000313" key="3">
    <source>
        <dbReference type="EMBL" id="KAJ8761938.1"/>
    </source>
</evidence>
<reference evidence="3 4" key="1">
    <citation type="submission" date="2021-09" db="EMBL/GenBank/DDBJ databases">
        <title>Genomic insights and catalytic innovation underlie evolution of tropane alkaloids biosynthesis.</title>
        <authorList>
            <person name="Wang Y.-J."/>
            <person name="Tian T."/>
            <person name="Huang J.-P."/>
            <person name="Huang S.-X."/>
        </authorList>
    </citation>
    <scope>NUCLEOTIDE SEQUENCE [LARGE SCALE GENOMIC DNA]</scope>
    <source>
        <strain evidence="3">KIB-2018</strain>
        <tissue evidence="3">Leaf</tissue>
    </source>
</reference>
<dbReference type="AlphaFoldDB" id="A0AAV8T5S9"/>
<evidence type="ECO:0000313" key="4">
    <source>
        <dbReference type="Proteomes" id="UP001159364"/>
    </source>
</evidence>
<organism evidence="3 4">
    <name type="scientific">Erythroxylum novogranatense</name>
    <dbReference type="NCBI Taxonomy" id="1862640"/>
    <lineage>
        <taxon>Eukaryota</taxon>
        <taxon>Viridiplantae</taxon>
        <taxon>Streptophyta</taxon>
        <taxon>Embryophyta</taxon>
        <taxon>Tracheophyta</taxon>
        <taxon>Spermatophyta</taxon>
        <taxon>Magnoliopsida</taxon>
        <taxon>eudicotyledons</taxon>
        <taxon>Gunneridae</taxon>
        <taxon>Pentapetalae</taxon>
        <taxon>rosids</taxon>
        <taxon>fabids</taxon>
        <taxon>Malpighiales</taxon>
        <taxon>Erythroxylaceae</taxon>
        <taxon>Erythroxylum</taxon>
    </lineage>
</organism>
<sequence>MDVVFYPHSVLSWPSCSSFTNQLKIGKPIVSFKDGPSLFSSWNDTLQSRYSSTHTDGNRKDRPPQKSTRLGRRRMDYDNNKSQPFDSKLPKSSGQEEILALFRRIQSSISKVESVDTGMRTGKASEDTSPTDSVLEFLRQSRKQVKGTATKRGGTKTFRRNQGVDKNKKMGNDEQLLETNIKLTRPPSNFVKRSPIPSPSAPRGQAAELSDEPSTIMVGSPELKLPRMEEMKLSQLKELAKSRGIKGYSKLKKDELMELLKS</sequence>
<feature type="domain" description="Rho termination factor-like N-terminal" evidence="2">
    <location>
        <begin position="229"/>
        <end position="261"/>
    </location>
</feature>
<feature type="region of interest" description="Disordered" evidence="1">
    <location>
        <begin position="143"/>
        <end position="168"/>
    </location>
</feature>
<dbReference type="PANTHER" id="PTHR34449:SF2">
    <property type="entry name" value="RHO TERMINATION FACTOR"/>
    <property type="match status" value="1"/>
</dbReference>
<dbReference type="Proteomes" id="UP001159364">
    <property type="component" value="Linkage Group LG06"/>
</dbReference>
<gene>
    <name evidence="3" type="ORF">K2173_006540</name>
</gene>
<dbReference type="InterPro" id="IPR011112">
    <property type="entry name" value="Rho-like_N"/>
</dbReference>
<feature type="region of interest" description="Disordered" evidence="1">
    <location>
        <begin position="186"/>
        <end position="218"/>
    </location>
</feature>
<evidence type="ECO:0000256" key="1">
    <source>
        <dbReference type="SAM" id="MobiDB-lite"/>
    </source>
</evidence>
<evidence type="ECO:0000259" key="2">
    <source>
        <dbReference type="Pfam" id="PF07498"/>
    </source>
</evidence>
<dbReference type="PANTHER" id="PTHR34449">
    <property type="entry name" value="RHO TERMINATION FACTOR"/>
    <property type="match status" value="1"/>
</dbReference>
<dbReference type="InterPro" id="IPR036269">
    <property type="entry name" value="Rho_N_sf"/>
</dbReference>
<dbReference type="Pfam" id="PF07498">
    <property type="entry name" value="Rho_N"/>
    <property type="match status" value="1"/>
</dbReference>
<feature type="region of interest" description="Disordered" evidence="1">
    <location>
        <begin position="113"/>
        <end position="132"/>
    </location>
</feature>
<dbReference type="EMBL" id="JAIWQS010000006">
    <property type="protein sequence ID" value="KAJ8761938.1"/>
    <property type="molecule type" value="Genomic_DNA"/>
</dbReference>
<accession>A0AAV8T5S9</accession>
<dbReference type="GO" id="GO:0006353">
    <property type="term" value="P:DNA-templated transcription termination"/>
    <property type="evidence" value="ECO:0007669"/>
    <property type="project" value="InterPro"/>
</dbReference>
<proteinExistence type="predicted"/>
<keyword evidence="4" id="KW-1185">Reference proteome</keyword>
<feature type="compositionally biased region" description="Polar residues" evidence="1">
    <location>
        <begin position="80"/>
        <end position="93"/>
    </location>
</feature>
<protein>
    <recommendedName>
        <fullName evidence="2">Rho termination factor-like N-terminal domain-containing protein</fullName>
    </recommendedName>
</protein>